<keyword evidence="1" id="KW-0732">Signal</keyword>
<dbReference type="PANTHER" id="PTHR45632">
    <property type="entry name" value="LD33804P"/>
    <property type="match status" value="1"/>
</dbReference>
<dbReference type="SUPFAM" id="SSF50965">
    <property type="entry name" value="Galactose oxidase, central domain"/>
    <property type="match status" value="1"/>
</dbReference>
<dbReference type="SMART" id="SM00612">
    <property type="entry name" value="Kelch"/>
    <property type="match status" value="3"/>
</dbReference>
<dbReference type="PROSITE" id="PS51318">
    <property type="entry name" value="TAT"/>
    <property type="match status" value="1"/>
</dbReference>
<sequence>MGQAPAMTHLDRRLFLAASAAALTPALATPAVARQTPSGWTTRAAMPWTAQEVYCAVRGDGIVVAGGLVGRPAGELHIENRTGIYHPAGDRWVEGPRLPEPRHHPMLIADGDTVYALGGYGRTGAGDWTAMTEVWALRGEAWEPAGTMPAPQSETVGVSYAGRLHLITGRAPAGAANGQWNDQADIADHRVFLPAEGRWETARPCPMARNSAAAAVLDGAIWVAGGRTVSGGGTGRLDRYDPQADHWDTLAPIPRSYAANNQVGGGLAMAAANGKLVAFGGEWFRPRAQGGGGGVFAETWIYDPATDAWTQGPDMATPRHGLAAAAVGGVVYAIAGGAVVSGGRAVGTVEALTV</sequence>
<feature type="chain" id="PRO_5047119467" evidence="1">
    <location>
        <begin position="29"/>
        <end position="354"/>
    </location>
</feature>
<evidence type="ECO:0000256" key="1">
    <source>
        <dbReference type="SAM" id="SignalP"/>
    </source>
</evidence>
<proteinExistence type="predicted"/>
<dbReference type="InterPro" id="IPR011043">
    <property type="entry name" value="Gal_Oxase/kelch_b-propeller"/>
</dbReference>
<dbReference type="Gene3D" id="2.120.10.80">
    <property type="entry name" value="Kelch-type beta propeller"/>
    <property type="match status" value="2"/>
</dbReference>
<accession>A0ABN1GY57</accession>
<comment type="caution">
    <text evidence="2">The sequence shown here is derived from an EMBL/GenBank/DDBJ whole genome shotgun (WGS) entry which is preliminary data.</text>
</comment>
<dbReference type="InterPro" id="IPR015915">
    <property type="entry name" value="Kelch-typ_b-propeller"/>
</dbReference>
<protein>
    <submittedName>
        <fullName evidence="2">Kelch repeat-containing protein</fullName>
    </submittedName>
</protein>
<gene>
    <name evidence="2" type="ORF">GCM10009422_19140</name>
</gene>
<organism evidence="2 3">
    <name type="scientific">Brevundimonas kwangchunensis</name>
    <dbReference type="NCBI Taxonomy" id="322163"/>
    <lineage>
        <taxon>Bacteria</taxon>
        <taxon>Pseudomonadati</taxon>
        <taxon>Pseudomonadota</taxon>
        <taxon>Alphaproteobacteria</taxon>
        <taxon>Caulobacterales</taxon>
        <taxon>Caulobacteraceae</taxon>
        <taxon>Brevundimonas</taxon>
    </lineage>
</organism>
<evidence type="ECO:0000313" key="2">
    <source>
        <dbReference type="EMBL" id="GAA0623275.1"/>
    </source>
</evidence>
<name>A0ABN1GY57_9CAUL</name>
<dbReference type="Proteomes" id="UP001501352">
    <property type="component" value="Unassembled WGS sequence"/>
</dbReference>
<dbReference type="InterPro" id="IPR006311">
    <property type="entry name" value="TAT_signal"/>
</dbReference>
<dbReference type="Pfam" id="PF01344">
    <property type="entry name" value="Kelch_1"/>
    <property type="match status" value="2"/>
</dbReference>
<feature type="signal peptide" evidence="1">
    <location>
        <begin position="1"/>
        <end position="28"/>
    </location>
</feature>
<keyword evidence="3" id="KW-1185">Reference proteome</keyword>
<dbReference type="EMBL" id="BAAAGA010000005">
    <property type="protein sequence ID" value="GAA0623275.1"/>
    <property type="molecule type" value="Genomic_DNA"/>
</dbReference>
<dbReference type="InterPro" id="IPR006652">
    <property type="entry name" value="Kelch_1"/>
</dbReference>
<evidence type="ECO:0000313" key="3">
    <source>
        <dbReference type="Proteomes" id="UP001501352"/>
    </source>
</evidence>
<reference evidence="2 3" key="1">
    <citation type="journal article" date="2019" name="Int. J. Syst. Evol. Microbiol.">
        <title>The Global Catalogue of Microorganisms (GCM) 10K type strain sequencing project: providing services to taxonomists for standard genome sequencing and annotation.</title>
        <authorList>
            <consortium name="The Broad Institute Genomics Platform"/>
            <consortium name="The Broad Institute Genome Sequencing Center for Infectious Disease"/>
            <person name="Wu L."/>
            <person name="Ma J."/>
        </authorList>
    </citation>
    <scope>NUCLEOTIDE SEQUENCE [LARGE SCALE GENOMIC DNA]</scope>
    <source>
        <strain evidence="2 3">JCM 12928</strain>
    </source>
</reference>